<dbReference type="SUPFAM" id="SSF46689">
    <property type="entry name" value="Homeodomain-like"/>
    <property type="match status" value="1"/>
</dbReference>
<feature type="compositionally biased region" description="Polar residues" evidence="1">
    <location>
        <begin position="152"/>
        <end position="165"/>
    </location>
</feature>
<evidence type="ECO:0008006" key="4">
    <source>
        <dbReference type="Google" id="ProtNLM"/>
    </source>
</evidence>
<accession>A0A177AWG2</accession>
<feature type="region of interest" description="Disordered" evidence="1">
    <location>
        <begin position="123"/>
        <end position="202"/>
    </location>
</feature>
<feature type="compositionally biased region" description="Basic and acidic residues" evidence="1">
    <location>
        <begin position="168"/>
        <end position="188"/>
    </location>
</feature>
<evidence type="ECO:0000313" key="3">
    <source>
        <dbReference type="Proteomes" id="UP000078046"/>
    </source>
</evidence>
<evidence type="ECO:0000313" key="2">
    <source>
        <dbReference type="EMBL" id="OAF65544.1"/>
    </source>
</evidence>
<dbReference type="Gene3D" id="1.10.10.10">
    <property type="entry name" value="Winged helix-like DNA-binding domain superfamily/Winged helix DNA-binding domain"/>
    <property type="match status" value="1"/>
</dbReference>
<dbReference type="OrthoDB" id="7744248at2759"/>
<dbReference type="InterPro" id="IPR036388">
    <property type="entry name" value="WH-like_DNA-bd_sf"/>
</dbReference>
<protein>
    <recommendedName>
        <fullName evidence="4">Paired domain-containing protein</fullName>
    </recommendedName>
</protein>
<evidence type="ECO:0000256" key="1">
    <source>
        <dbReference type="SAM" id="MobiDB-lite"/>
    </source>
</evidence>
<keyword evidence="3" id="KW-1185">Reference proteome</keyword>
<gene>
    <name evidence="2" type="ORF">A3Q56_06737</name>
</gene>
<dbReference type="Proteomes" id="UP000078046">
    <property type="component" value="Unassembled WGS sequence"/>
</dbReference>
<reference evidence="2 3" key="1">
    <citation type="submission" date="2016-04" db="EMBL/GenBank/DDBJ databases">
        <title>The genome of Intoshia linei affirms orthonectids as highly simplified spiralians.</title>
        <authorList>
            <person name="Mikhailov K.V."/>
            <person name="Slusarev G.S."/>
            <person name="Nikitin M.A."/>
            <person name="Logacheva M.D."/>
            <person name="Penin A."/>
            <person name="Aleoshin V."/>
            <person name="Panchin Y.V."/>
        </authorList>
    </citation>
    <scope>NUCLEOTIDE SEQUENCE [LARGE SCALE GENOMIC DNA]</scope>
    <source>
        <strain evidence="2">Intl2013</strain>
        <tissue evidence="2">Whole animal</tissue>
    </source>
</reference>
<sequence>MANQISEIQREIIINKCLKGISVTAIAHLLSLPRITVSNIVNKFLKTGVVKCGLCGGNTRGKFIEQQKEATKRRIDDNCILKLKQLQEKVLLEYNVNLNISTIDRCLQKFHYTLKALVPVPKNFKSSRKPSDNTNITSTPESAATDVKDSRNYQTNKMDNSNIQQADHLLETHTNESKHKPDSNVQKKDHTKKTRITMIETN</sequence>
<feature type="compositionally biased region" description="Polar residues" evidence="1">
    <location>
        <begin position="132"/>
        <end position="142"/>
    </location>
</feature>
<organism evidence="2 3">
    <name type="scientific">Intoshia linei</name>
    <dbReference type="NCBI Taxonomy" id="1819745"/>
    <lineage>
        <taxon>Eukaryota</taxon>
        <taxon>Metazoa</taxon>
        <taxon>Spiralia</taxon>
        <taxon>Lophotrochozoa</taxon>
        <taxon>Mesozoa</taxon>
        <taxon>Orthonectida</taxon>
        <taxon>Rhopaluridae</taxon>
        <taxon>Intoshia</taxon>
    </lineage>
</organism>
<comment type="caution">
    <text evidence="2">The sequence shown here is derived from an EMBL/GenBank/DDBJ whole genome shotgun (WGS) entry which is preliminary data.</text>
</comment>
<proteinExistence type="predicted"/>
<dbReference type="EMBL" id="LWCA01001247">
    <property type="protein sequence ID" value="OAF65544.1"/>
    <property type="molecule type" value="Genomic_DNA"/>
</dbReference>
<dbReference type="AlphaFoldDB" id="A0A177AWG2"/>
<name>A0A177AWG2_9BILA</name>
<dbReference type="InterPro" id="IPR009057">
    <property type="entry name" value="Homeodomain-like_sf"/>
</dbReference>